<keyword evidence="1" id="KW-1133">Transmembrane helix</keyword>
<feature type="transmembrane region" description="Helical" evidence="1">
    <location>
        <begin position="31"/>
        <end position="50"/>
    </location>
</feature>
<keyword evidence="1" id="KW-0812">Transmembrane</keyword>
<dbReference type="EMBL" id="KV429169">
    <property type="protein sequence ID" value="KZT63604.1"/>
    <property type="molecule type" value="Genomic_DNA"/>
</dbReference>
<organism evidence="2 3">
    <name type="scientific">Daedalea quercina L-15889</name>
    <dbReference type="NCBI Taxonomy" id="1314783"/>
    <lineage>
        <taxon>Eukaryota</taxon>
        <taxon>Fungi</taxon>
        <taxon>Dikarya</taxon>
        <taxon>Basidiomycota</taxon>
        <taxon>Agaricomycotina</taxon>
        <taxon>Agaricomycetes</taxon>
        <taxon>Polyporales</taxon>
        <taxon>Fomitopsis</taxon>
    </lineage>
</organism>
<proteinExistence type="predicted"/>
<name>A0A165KUM4_9APHY</name>
<gene>
    <name evidence="2" type="ORF">DAEQUDRAFT_102843</name>
</gene>
<dbReference type="Proteomes" id="UP000076727">
    <property type="component" value="Unassembled WGS sequence"/>
</dbReference>
<evidence type="ECO:0000313" key="2">
    <source>
        <dbReference type="EMBL" id="KZT63604.1"/>
    </source>
</evidence>
<protein>
    <submittedName>
        <fullName evidence="2">Uncharacterized protein</fullName>
    </submittedName>
</protein>
<accession>A0A165KUM4</accession>
<evidence type="ECO:0000256" key="1">
    <source>
        <dbReference type="SAM" id="Phobius"/>
    </source>
</evidence>
<feature type="transmembrane region" description="Helical" evidence="1">
    <location>
        <begin position="7"/>
        <end position="25"/>
    </location>
</feature>
<reference evidence="2 3" key="1">
    <citation type="journal article" date="2016" name="Mol. Biol. Evol.">
        <title>Comparative Genomics of Early-Diverging Mushroom-Forming Fungi Provides Insights into the Origins of Lignocellulose Decay Capabilities.</title>
        <authorList>
            <person name="Nagy L.G."/>
            <person name="Riley R."/>
            <person name="Tritt A."/>
            <person name="Adam C."/>
            <person name="Daum C."/>
            <person name="Floudas D."/>
            <person name="Sun H."/>
            <person name="Yadav J.S."/>
            <person name="Pangilinan J."/>
            <person name="Larsson K.H."/>
            <person name="Matsuura K."/>
            <person name="Barry K."/>
            <person name="Labutti K."/>
            <person name="Kuo R."/>
            <person name="Ohm R.A."/>
            <person name="Bhattacharya S.S."/>
            <person name="Shirouzu T."/>
            <person name="Yoshinaga Y."/>
            <person name="Martin F.M."/>
            <person name="Grigoriev I.V."/>
            <person name="Hibbett D.S."/>
        </authorList>
    </citation>
    <scope>NUCLEOTIDE SEQUENCE [LARGE SCALE GENOMIC DNA]</scope>
    <source>
        <strain evidence="2 3">L-15889</strain>
    </source>
</reference>
<evidence type="ECO:0000313" key="3">
    <source>
        <dbReference type="Proteomes" id="UP000076727"/>
    </source>
</evidence>
<dbReference type="AlphaFoldDB" id="A0A165KUM4"/>
<keyword evidence="1" id="KW-0472">Membrane</keyword>
<keyword evidence="3" id="KW-1185">Reference proteome</keyword>
<sequence>MMLCSDALFHVANGGFMALRTYAISSRTMTFSSLIILLSLVPVVLDIYLIHTLDAVRIQQPDMSVICVIAPNISGDFLRTVLITNQVSSLSAEMFLVWAIWRHASAVKIAGGAQIGLRLTATLLRDGTVYFVTILPSSYRASNTCTTTRH</sequence>